<keyword evidence="8 15" id="KW-0547">Nucleotide-binding</keyword>
<dbReference type="Proteomes" id="UP000462760">
    <property type="component" value="Unassembled WGS sequence"/>
</dbReference>
<evidence type="ECO:0000313" key="17">
    <source>
        <dbReference type="EMBL" id="MSS42961.1"/>
    </source>
</evidence>
<evidence type="ECO:0000259" key="16">
    <source>
        <dbReference type="SMART" id="SM00904"/>
    </source>
</evidence>
<dbReference type="GO" id="GO:0009231">
    <property type="term" value="P:riboflavin biosynthetic process"/>
    <property type="evidence" value="ECO:0007669"/>
    <property type="project" value="InterPro"/>
</dbReference>
<keyword evidence="10 15" id="KW-0274">FAD</keyword>
<feature type="domain" description="Riboflavin kinase" evidence="16">
    <location>
        <begin position="182"/>
        <end position="304"/>
    </location>
</feature>
<evidence type="ECO:0000256" key="5">
    <source>
        <dbReference type="ARBA" id="ARBA00022643"/>
    </source>
</evidence>
<dbReference type="SUPFAM" id="SSF82114">
    <property type="entry name" value="Riboflavin kinase-like"/>
    <property type="match status" value="1"/>
</dbReference>
<keyword evidence="4 15" id="KW-0285">Flavoprotein</keyword>
<comment type="caution">
    <text evidence="17">The sequence shown here is derived from an EMBL/GenBank/DDBJ whole genome shotgun (WGS) entry which is preliminary data.</text>
</comment>
<dbReference type="InterPro" id="IPR023465">
    <property type="entry name" value="Riboflavin_kinase_dom_sf"/>
</dbReference>
<dbReference type="InterPro" id="IPR015865">
    <property type="entry name" value="Riboflavin_kinase_bac/euk"/>
</dbReference>
<dbReference type="AlphaFoldDB" id="A0A844FG66"/>
<sequence length="304" mass="34863">MEMISYDKNERVKGATAVALGNFDGLHIGHQQLIKTMVHEGKKKELKTSVLLFTTHTKNVINKDKKPNMLTSNNQKIELLESIGVEMIYSMNFNEDIMRLSPKQFVEDILIDKLHVKLVVVGFNYRFGYKAKGDSNYLKELGKELGFEVIVVEPVYGEEEVISSTLIRKLLREGNIKKANDFLGRPYEMEGKVVAGNKRGKGLGFPTANLKLDEGYLIPRFGVYKTITMVNGKEYLSLTNVGENPTFNDYDISVESYILDFNQDIYGEKISIKFLQFHREEIKFNKKEELIDQMLKDVENIKNN</sequence>
<dbReference type="PANTHER" id="PTHR22749:SF6">
    <property type="entry name" value="RIBOFLAVIN KINASE"/>
    <property type="match status" value="1"/>
</dbReference>
<evidence type="ECO:0000256" key="12">
    <source>
        <dbReference type="ARBA" id="ARBA00023268"/>
    </source>
</evidence>
<dbReference type="Pfam" id="PF01687">
    <property type="entry name" value="Flavokinase"/>
    <property type="match status" value="1"/>
</dbReference>
<evidence type="ECO:0000256" key="8">
    <source>
        <dbReference type="ARBA" id="ARBA00022741"/>
    </source>
</evidence>
<dbReference type="CDD" id="cd02064">
    <property type="entry name" value="FAD_synthetase_N"/>
    <property type="match status" value="1"/>
</dbReference>
<evidence type="ECO:0000256" key="9">
    <source>
        <dbReference type="ARBA" id="ARBA00022777"/>
    </source>
</evidence>
<dbReference type="InterPro" id="IPR014729">
    <property type="entry name" value="Rossmann-like_a/b/a_fold"/>
</dbReference>
<dbReference type="InterPro" id="IPR023468">
    <property type="entry name" value="Riboflavin_kinase"/>
</dbReference>
<evidence type="ECO:0000313" key="18">
    <source>
        <dbReference type="Proteomes" id="UP000462760"/>
    </source>
</evidence>
<dbReference type="GO" id="GO:0003919">
    <property type="term" value="F:FMN adenylyltransferase activity"/>
    <property type="evidence" value="ECO:0007669"/>
    <property type="project" value="UniProtKB-UniRule"/>
</dbReference>
<evidence type="ECO:0000256" key="11">
    <source>
        <dbReference type="ARBA" id="ARBA00022840"/>
    </source>
</evidence>
<dbReference type="FunFam" id="2.40.30.30:FF:000003">
    <property type="entry name" value="Riboflavin biosynthesis protein"/>
    <property type="match status" value="1"/>
</dbReference>
<dbReference type="RefSeq" id="WP_154483638.1">
    <property type="nucleotide sequence ID" value="NZ_JAJBNW010000007.1"/>
</dbReference>
<keyword evidence="12" id="KW-0511">Multifunctional enzyme</keyword>
<accession>A0A844FG66</accession>
<keyword evidence="6 15" id="KW-0808">Transferase</keyword>
<evidence type="ECO:0000256" key="3">
    <source>
        <dbReference type="ARBA" id="ARBA00005201"/>
    </source>
</evidence>
<comment type="catalytic activity">
    <reaction evidence="14 15">
        <text>FMN + ATP + H(+) = FAD + diphosphate</text>
        <dbReference type="Rhea" id="RHEA:17237"/>
        <dbReference type="ChEBI" id="CHEBI:15378"/>
        <dbReference type="ChEBI" id="CHEBI:30616"/>
        <dbReference type="ChEBI" id="CHEBI:33019"/>
        <dbReference type="ChEBI" id="CHEBI:57692"/>
        <dbReference type="ChEBI" id="CHEBI:58210"/>
        <dbReference type="EC" id="2.7.7.2"/>
    </reaction>
</comment>
<proteinExistence type="inferred from homology"/>
<dbReference type="EC" id="2.7.7.2" evidence="15"/>
<protein>
    <recommendedName>
        <fullName evidence="15">Riboflavin biosynthesis protein</fullName>
    </recommendedName>
    <domain>
        <recommendedName>
            <fullName evidence="15">Riboflavin kinase</fullName>
            <ecNumber evidence="15">2.7.1.26</ecNumber>
        </recommendedName>
        <alternativeName>
            <fullName evidence="15">Flavokinase</fullName>
        </alternativeName>
    </domain>
    <domain>
        <recommendedName>
            <fullName evidence="15">FMN adenylyltransferase</fullName>
            <ecNumber evidence="15">2.7.7.2</ecNumber>
        </recommendedName>
        <alternativeName>
            <fullName evidence="15">FAD pyrophosphorylase</fullName>
        </alternativeName>
        <alternativeName>
            <fullName evidence="15">FAD synthase</fullName>
        </alternativeName>
    </domain>
</protein>
<evidence type="ECO:0000256" key="10">
    <source>
        <dbReference type="ARBA" id="ARBA00022827"/>
    </source>
</evidence>
<dbReference type="UniPathway" id="UPA00277">
    <property type="reaction ID" value="UER00407"/>
</dbReference>
<keyword evidence="7 15" id="KW-0548">Nucleotidyltransferase</keyword>
<name>A0A844FG66_9FIRM</name>
<comment type="pathway">
    <text evidence="3 15">Cofactor biosynthesis; FMN biosynthesis; FMN from riboflavin (ATP route): step 1/1.</text>
</comment>
<dbReference type="EMBL" id="VULR01000004">
    <property type="protein sequence ID" value="MSS42961.1"/>
    <property type="molecule type" value="Genomic_DNA"/>
</dbReference>
<keyword evidence="9 15" id="KW-0418">Kinase</keyword>
<dbReference type="GO" id="GO:0008531">
    <property type="term" value="F:riboflavin kinase activity"/>
    <property type="evidence" value="ECO:0007669"/>
    <property type="project" value="UniProtKB-UniRule"/>
</dbReference>
<comment type="catalytic activity">
    <reaction evidence="13 15">
        <text>riboflavin + ATP = FMN + ADP + H(+)</text>
        <dbReference type="Rhea" id="RHEA:14357"/>
        <dbReference type="ChEBI" id="CHEBI:15378"/>
        <dbReference type="ChEBI" id="CHEBI:30616"/>
        <dbReference type="ChEBI" id="CHEBI:57986"/>
        <dbReference type="ChEBI" id="CHEBI:58210"/>
        <dbReference type="ChEBI" id="CHEBI:456216"/>
        <dbReference type="EC" id="2.7.1.26"/>
    </reaction>
</comment>
<evidence type="ECO:0000256" key="13">
    <source>
        <dbReference type="ARBA" id="ARBA00047880"/>
    </source>
</evidence>
<evidence type="ECO:0000256" key="7">
    <source>
        <dbReference type="ARBA" id="ARBA00022695"/>
    </source>
</evidence>
<evidence type="ECO:0000256" key="2">
    <source>
        <dbReference type="ARBA" id="ARBA00004726"/>
    </source>
</evidence>
<dbReference type="GO" id="GO:0005524">
    <property type="term" value="F:ATP binding"/>
    <property type="evidence" value="ECO:0007669"/>
    <property type="project" value="UniProtKB-UniRule"/>
</dbReference>
<keyword evidence="5 15" id="KW-0288">FMN</keyword>
<dbReference type="Gene3D" id="2.40.30.30">
    <property type="entry name" value="Riboflavin kinase-like"/>
    <property type="match status" value="1"/>
</dbReference>
<dbReference type="PANTHER" id="PTHR22749">
    <property type="entry name" value="RIBOFLAVIN KINASE/FMN ADENYLYLTRANSFERASE"/>
    <property type="match status" value="1"/>
</dbReference>
<gene>
    <name evidence="17" type="ORF">FYJ27_04325</name>
</gene>
<dbReference type="Gene3D" id="3.40.50.620">
    <property type="entry name" value="HUPs"/>
    <property type="match status" value="1"/>
</dbReference>
<comment type="similarity">
    <text evidence="15">Belongs to the ribF family.</text>
</comment>
<dbReference type="Pfam" id="PF06574">
    <property type="entry name" value="FAD_syn"/>
    <property type="match status" value="1"/>
</dbReference>
<evidence type="ECO:0000256" key="6">
    <source>
        <dbReference type="ARBA" id="ARBA00022679"/>
    </source>
</evidence>
<keyword evidence="11 15" id="KW-0067">ATP-binding</keyword>
<comment type="function">
    <text evidence="1">Catalyzes the phosphorylation of riboflavin to FMN followed by the adenylation of FMN to FAD.</text>
</comment>
<dbReference type="NCBIfam" id="NF004160">
    <property type="entry name" value="PRK05627.1-3"/>
    <property type="match status" value="1"/>
</dbReference>
<evidence type="ECO:0000256" key="15">
    <source>
        <dbReference type="PIRNR" id="PIRNR004491"/>
    </source>
</evidence>
<dbReference type="GO" id="GO:0006747">
    <property type="term" value="P:FAD biosynthetic process"/>
    <property type="evidence" value="ECO:0007669"/>
    <property type="project" value="UniProtKB-UniRule"/>
</dbReference>
<dbReference type="SMART" id="SM00904">
    <property type="entry name" value="Flavokinase"/>
    <property type="match status" value="1"/>
</dbReference>
<dbReference type="NCBIfam" id="NF004162">
    <property type="entry name" value="PRK05627.1-5"/>
    <property type="match status" value="1"/>
</dbReference>
<dbReference type="PIRSF" id="PIRSF004491">
    <property type="entry name" value="FAD_Synth"/>
    <property type="match status" value="1"/>
</dbReference>
<reference evidence="17 18" key="1">
    <citation type="submission" date="2019-08" db="EMBL/GenBank/DDBJ databases">
        <title>In-depth cultivation of the pig gut microbiome towards novel bacterial diversity and tailored functional studies.</title>
        <authorList>
            <person name="Wylensek D."/>
            <person name="Hitch T.C.A."/>
            <person name="Clavel T."/>
        </authorList>
    </citation>
    <scope>NUCLEOTIDE SEQUENCE [LARGE SCALE GENOMIC DNA]</scope>
    <source>
        <strain evidence="17 18">Med78-601-WT-4W-RMD-3</strain>
    </source>
</reference>
<dbReference type="InterPro" id="IPR015864">
    <property type="entry name" value="FAD_synthase"/>
</dbReference>
<evidence type="ECO:0000256" key="1">
    <source>
        <dbReference type="ARBA" id="ARBA00002121"/>
    </source>
</evidence>
<dbReference type="GO" id="GO:0009398">
    <property type="term" value="P:FMN biosynthetic process"/>
    <property type="evidence" value="ECO:0007669"/>
    <property type="project" value="UniProtKB-UniRule"/>
</dbReference>
<organism evidence="17 18">
    <name type="scientific">Anaerosalibacter bizertensis</name>
    <dbReference type="NCBI Taxonomy" id="932217"/>
    <lineage>
        <taxon>Bacteria</taxon>
        <taxon>Bacillati</taxon>
        <taxon>Bacillota</taxon>
        <taxon>Tissierellia</taxon>
        <taxon>Tissierellales</taxon>
        <taxon>Sporanaerobacteraceae</taxon>
        <taxon>Anaerosalibacter</taxon>
    </lineage>
</organism>
<dbReference type="NCBIfam" id="TIGR00083">
    <property type="entry name" value="ribF"/>
    <property type="match status" value="1"/>
</dbReference>
<evidence type="ECO:0000256" key="4">
    <source>
        <dbReference type="ARBA" id="ARBA00022630"/>
    </source>
</evidence>
<dbReference type="InterPro" id="IPR002606">
    <property type="entry name" value="Riboflavin_kinase_bac"/>
</dbReference>
<dbReference type="EC" id="2.7.1.26" evidence="15"/>
<dbReference type="UniPathway" id="UPA00276">
    <property type="reaction ID" value="UER00406"/>
</dbReference>
<dbReference type="SUPFAM" id="SSF52374">
    <property type="entry name" value="Nucleotidylyl transferase"/>
    <property type="match status" value="1"/>
</dbReference>
<dbReference type="OrthoDB" id="9803667at2"/>
<dbReference type="FunFam" id="3.40.50.620:FF:000021">
    <property type="entry name" value="Riboflavin biosynthesis protein"/>
    <property type="match status" value="1"/>
</dbReference>
<comment type="pathway">
    <text evidence="2 15">Cofactor biosynthesis; FAD biosynthesis; FAD from FMN: step 1/1.</text>
</comment>
<evidence type="ECO:0000256" key="14">
    <source>
        <dbReference type="ARBA" id="ARBA00049494"/>
    </source>
</evidence>